<dbReference type="EMBL" id="JAUTXU010000027">
    <property type="protein sequence ID" value="KAK3719237.1"/>
    <property type="molecule type" value="Genomic_DNA"/>
</dbReference>
<proteinExistence type="predicted"/>
<reference evidence="1" key="1">
    <citation type="submission" date="2023-07" db="EMBL/GenBank/DDBJ databases">
        <title>Black Yeasts Isolated from many extreme environments.</title>
        <authorList>
            <person name="Coleine C."/>
            <person name="Stajich J.E."/>
            <person name="Selbmann L."/>
        </authorList>
    </citation>
    <scope>NUCLEOTIDE SEQUENCE</scope>
    <source>
        <strain evidence="1">CCFEE 5714</strain>
    </source>
</reference>
<evidence type="ECO:0000313" key="1">
    <source>
        <dbReference type="EMBL" id="KAK3719237.1"/>
    </source>
</evidence>
<name>A0ACC3NNH2_9PEZI</name>
<comment type="caution">
    <text evidence="1">The sequence shown here is derived from an EMBL/GenBank/DDBJ whole genome shotgun (WGS) entry which is preliminary data.</text>
</comment>
<protein>
    <submittedName>
        <fullName evidence="1">Uncharacterized protein</fullName>
    </submittedName>
</protein>
<sequence>MATAVADFEWPDLAPLPDFIDYFGEDFLNENVVWDGRLGFNMPETSATQIPGTRPFALQSDNILSSTYFEEGNRNAAVPPQRQEMESSSGAGAIAAQPTPFPNNPFTTEVESPGMTQATIFEGLRNMNFDSINLDQVSQETTGHTQSINGLHTSNVRESMENQQGVLDPDAEQAANILRNGISIAAGEDHNLGLLSNDYLVQPHGEDSNDIIQDVDDIDYNALAQDVLDRDEAAFAKIVFTDGDFFVKTHDVTVGRNPAVYRDVRLQQKLQLKADAELAEYRKEPSQPSQPGDGDQYGRPSASSQSLEGRPAPQSNVSEHGGMVCYNTHSDGEIEFQQNRSSRRRYHAKSSSDNSIAPSYLHAPLVDPAALNAYGEPERRTHAFIEVHPQHREDITKISKEHLMFSFNFKEEQWELLVLGNRAFVNNDLIDKGQVVALEHNDEIMVASLYMIFKLPDNFRHSDGLSIGTFEVGELHDGEEDATARSSSPVRRLSNAMEAECSDDGQENEVAGDSRPKLKLKLGKTKQEKQGKEKAEKPSTKRPKKDSPTDIEQFAEALKKAEKAEKGKKPKAAAKEPDERPKEEKPSPPTAPPTIDPSSALANIPVEELPEKRKGPGRPPKNGLVSKRDQAMVAKRTRDYEKRGEKPPPYDMLVAMVRRENKIKEQQQKMAANGTPIDTTVVPSIEAESGPLHQPTAYHSTEVGAQMSTTPAEPVRKGSPKPKRTAKSPSPFKPEADYTEEELKKPTGTYVHLLNEVLEEHPEGQADLQEIYDRLMKRWPYYKYRVNTTGWQSSVRHNLLQHDRFKESGKSGKGKFWAINPDVPMEKEKKRKMTPPIRGPMHNGQFMPHPNFGQAQYGNPYAPHNQNGQPHFHAGPHQGPSGAYYSPYAGPGQHGAHNGQAQAGAGPNQYAQGGQLAHVHQQTQQQNNVPYTPYQPLVEEIIRFQTRYLHQFRDNPELQNSRRTMCDTIVNNLSDLFHSLRTAEQISSTLETEEAKELFGEMNVIFQKHKDLAASHAQKQADGTTSAQQTVGNQVMEGGSAGVNTSGALGPVPAPAQASGDAVPVAPAAVGAGLPSNVPQAGSPPAVNVQQSRAVPGLEPPSHFLTTPAPRPNEDASTVEPERQAVPAGLSGTKRKADDEDEEESAAKRMKEGDGV</sequence>
<gene>
    <name evidence="1" type="ORF">LTR37_004456</name>
</gene>
<organism evidence="1 2">
    <name type="scientific">Vermiconidia calcicola</name>
    <dbReference type="NCBI Taxonomy" id="1690605"/>
    <lineage>
        <taxon>Eukaryota</taxon>
        <taxon>Fungi</taxon>
        <taxon>Dikarya</taxon>
        <taxon>Ascomycota</taxon>
        <taxon>Pezizomycotina</taxon>
        <taxon>Dothideomycetes</taxon>
        <taxon>Dothideomycetidae</taxon>
        <taxon>Mycosphaerellales</taxon>
        <taxon>Extremaceae</taxon>
        <taxon>Vermiconidia</taxon>
    </lineage>
</organism>
<keyword evidence="2" id="KW-1185">Reference proteome</keyword>
<accession>A0ACC3NNH2</accession>
<dbReference type="Proteomes" id="UP001281147">
    <property type="component" value="Unassembled WGS sequence"/>
</dbReference>
<evidence type="ECO:0000313" key="2">
    <source>
        <dbReference type="Proteomes" id="UP001281147"/>
    </source>
</evidence>